<dbReference type="Gene3D" id="3.40.50.970">
    <property type="match status" value="2"/>
</dbReference>
<keyword evidence="3" id="KW-0460">Magnesium</keyword>
<dbReference type="PANTHER" id="PTHR42916:SF1">
    <property type="entry name" value="PROTEIN PHYLLO, CHLOROPLASTIC"/>
    <property type="match status" value="1"/>
</dbReference>
<evidence type="ECO:0000256" key="3">
    <source>
        <dbReference type="ARBA" id="ARBA00022842"/>
    </source>
</evidence>
<sequence>ELNAEDAALLVSTCITRNLPPVLSLQSGLHRIKEAVEELQFDASPYSRGMYRFQVAVPPGAKSLNWFWSQLDPSKVFPIFFLSSENRNPTYKTIPLGTTRGIFGVGSAITFKGYIPQVLGKNAASQSYILEESTCPKAYGFVDIEFDEEKSTVKRQSGSVHLFIPQIELDEYEDMSFLVATLAWDNSSFCTHGEALQALQIAYDQGKFAFFFILHYWLLSVLFFESLSGITLWQVYKEFCPVNYFSQACPNINLLWASLMIEECVRLGLTYFCIAPGSRSSPLTLAATSHPLATCIACIDERSLSFHALGYAKGSRKPAVVITSSGTAVSNLLPAVVEASHSFVPLLLLTADRPPELIDVGANQAINQVDHFGTFVRHFVRLPPPTDDISARFVLTTVDYAVLKATSSPQGPVHVNCPFREPLSSSPSEWNHGCISGLEIWMSNTIPFTKSIPLQQSMAHNVCWNMTEVLNLIQGANHGLLVFGSIHKEDDVWAALLLAKHLQWPVAVDIQSGLRLRKYFSSFLCSNDALFIDHIDQLLLSESFRKWMRADVIVQIGSRITGRRISQMIQDSSPCSYVLVDDHPGRHDPSHIVTHRILGPISHFCDNVIDSCNSSLSEEWREAIRGLGMMVALETSLLISSEKKLSEPFVARKIFETLRCGSAVFFGNSMPIRDADMYGTSWVKCTHGSSLPFSAGLPCHFVQVTGNRGASGIDGVISTAVGFSVGCKKRVLLVIGDVSFLHDTNGLALLRQRMPRKPMVILVLNNHGGAIFSQLPVANTTEISVLDQFFYTSHNVSIHNLCLAHSVKHISVRSKMELEDALLTSQREVTDCVVEIESGIEENFSIHSMLRNFLHQASDDALSIVSKLSYRSSTSQADVQYKIAKMEYSLYRVQLNAPPTSTQRNSLTATSRREGFIISIFLEDGTAGFGEVAPLEIHQENLLDVEEQLRFLIHVMEGKTIDRYISLLNYSVSSWIWNSLGIPPGSLFPSLRCGLEMAIITAVANRSGTSLLDILHPSLPAESPSVRVCALIDSYRSPKETALIASNLVQEGFTTIKIKV</sequence>
<dbReference type="SUPFAM" id="SSF52518">
    <property type="entry name" value="Thiamin diphosphate-binding fold (THDP-binding)"/>
    <property type="match status" value="2"/>
</dbReference>
<dbReference type="CDD" id="cd02009">
    <property type="entry name" value="TPP_SHCHC_synthase"/>
    <property type="match status" value="1"/>
</dbReference>
<dbReference type="GO" id="GO:0030976">
    <property type="term" value="F:thiamine pyrophosphate binding"/>
    <property type="evidence" value="ECO:0007669"/>
    <property type="project" value="InterPro"/>
</dbReference>
<dbReference type="GO" id="GO:0046872">
    <property type="term" value="F:metal ion binding"/>
    <property type="evidence" value="ECO:0007669"/>
    <property type="project" value="UniProtKB-KW"/>
</dbReference>
<evidence type="ECO:0000313" key="10">
    <source>
        <dbReference type="Proteomes" id="UP000015453"/>
    </source>
</evidence>
<dbReference type="CDD" id="cd07037">
    <property type="entry name" value="TPP_PYR_MenD"/>
    <property type="match status" value="1"/>
</dbReference>
<dbReference type="NCBIfam" id="TIGR00173">
    <property type="entry name" value="menD"/>
    <property type="match status" value="1"/>
</dbReference>
<dbReference type="Pfam" id="PF02776">
    <property type="entry name" value="TPP_enzyme_N"/>
    <property type="match status" value="1"/>
</dbReference>
<keyword evidence="4" id="KW-0786">Thiamine pyrophosphate</keyword>
<evidence type="ECO:0000313" key="9">
    <source>
        <dbReference type="EMBL" id="EPS67916.1"/>
    </source>
</evidence>
<dbReference type="InterPro" id="IPR029061">
    <property type="entry name" value="THDP-binding"/>
</dbReference>
<feature type="domain" description="Thiamine pyrophosphate enzyme TPP-binding" evidence="6">
    <location>
        <begin position="716"/>
        <end position="824"/>
    </location>
</feature>
<feature type="domain" description="Thiamine pyrophosphate enzyme N-terminal TPP-binding" evidence="7">
    <location>
        <begin position="258"/>
        <end position="369"/>
    </location>
</feature>
<proteinExistence type="inferred from homology"/>
<gene>
    <name evidence="9" type="ORF">M569_06857</name>
</gene>
<dbReference type="InterPro" id="IPR012001">
    <property type="entry name" value="Thiamin_PyroP_enz_TPP-bd_dom"/>
</dbReference>
<dbReference type="PANTHER" id="PTHR42916">
    <property type="entry name" value="2-SUCCINYL-5-ENOLPYRUVYL-6-HYDROXY-3-CYCLOHEXENE-1-CARBOXYLATE SYNTHASE"/>
    <property type="match status" value="1"/>
</dbReference>
<keyword evidence="10" id="KW-1185">Reference proteome</keyword>
<dbReference type="SUPFAM" id="SSF54826">
    <property type="entry name" value="Enolase N-terminal domain-like"/>
    <property type="match status" value="1"/>
</dbReference>
<evidence type="ECO:0000256" key="2">
    <source>
        <dbReference type="ARBA" id="ARBA00022723"/>
    </source>
</evidence>
<feature type="domain" description="Menaquinone biosynthesis protein MenD middle" evidence="8">
    <location>
        <begin position="437"/>
        <end position="658"/>
    </location>
</feature>
<comment type="caution">
    <text evidence="9">The sequence shown here is derived from an EMBL/GenBank/DDBJ whole genome shotgun (WGS) entry which is preliminary data.</text>
</comment>
<reference evidence="9 10" key="1">
    <citation type="journal article" date="2013" name="BMC Genomics">
        <title>The miniature genome of a carnivorous plant Genlisea aurea contains a low number of genes and short non-coding sequences.</title>
        <authorList>
            <person name="Leushkin E.V."/>
            <person name="Sutormin R.A."/>
            <person name="Nabieva E.R."/>
            <person name="Penin A.A."/>
            <person name="Kondrashov A.S."/>
            <person name="Logacheva M.D."/>
        </authorList>
    </citation>
    <scope>NUCLEOTIDE SEQUENCE [LARGE SCALE GENOMIC DNA]</scope>
</reference>
<evidence type="ECO:0000256" key="1">
    <source>
        <dbReference type="ARBA" id="ARBA00022679"/>
    </source>
</evidence>
<accession>S8CSQ7</accession>
<evidence type="ECO:0008006" key="11">
    <source>
        <dbReference type="Google" id="ProtNLM"/>
    </source>
</evidence>
<organism evidence="9 10">
    <name type="scientific">Genlisea aurea</name>
    <dbReference type="NCBI Taxonomy" id="192259"/>
    <lineage>
        <taxon>Eukaryota</taxon>
        <taxon>Viridiplantae</taxon>
        <taxon>Streptophyta</taxon>
        <taxon>Embryophyta</taxon>
        <taxon>Tracheophyta</taxon>
        <taxon>Spermatophyta</taxon>
        <taxon>Magnoliopsida</taxon>
        <taxon>eudicotyledons</taxon>
        <taxon>Gunneridae</taxon>
        <taxon>Pentapetalae</taxon>
        <taxon>asterids</taxon>
        <taxon>lamiids</taxon>
        <taxon>Lamiales</taxon>
        <taxon>Lentibulariaceae</taxon>
        <taxon>Genlisea</taxon>
    </lineage>
</organism>
<dbReference type="Gene3D" id="3.30.390.10">
    <property type="entry name" value="Enolase-like, N-terminal domain"/>
    <property type="match status" value="1"/>
</dbReference>
<dbReference type="Pfam" id="PF02775">
    <property type="entry name" value="TPP_enzyme_C"/>
    <property type="match status" value="1"/>
</dbReference>
<dbReference type="Proteomes" id="UP000015453">
    <property type="component" value="Unassembled WGS sequence"/>
</dbReference>
<name>S8CSQ7_9LAMI</name>
<evidence type="ECO:0000259" key="6">
    <source>
        <dbReference type="Pfam" id="PF02775"/>
    </source>
</evidence>
<dbReference type="OrthoDB" id="8119704at2759"/>
<dbReference type="EMBL" id="AUSU01002861">
    <property type="protein sequence ID" value="EPS67916.1"/>
    <property type="molecule type" value="Genomic_DNA"/>
</dbReference>
<keyword evidence="1" id="KW-0808">Transferase</keyword>
<dbReference type="HAMAP" id="MF_01659">
    <property type="entry name" value="MenD"/>
    <property type="match status" value="1"/>
</dbReference>
<dbReference type="AlphaFoldDB" id="S8CSQ7"/>
<keyword evidence="5" id="KW-0464">Manganese</keyword>
<feature type="non-terminal residue" evidence="9">
    <location>
        <position position="1060"/>
    </location>
</feature>
<dbReference type="Pfam" id="PF16582">
    <property type="entry name" value="TPP_enzyme_M_2"/>
    <property type="match status" value="1"/>
</dbReference>
<dbReference type="InterPro" id="IPR011766">
    <property type="entry name" value="TPP_enzyme_TPP-bd"/>
</dbReference>
<dbReference type="GO" id="GO:0009234">
    <property type="term" value="P:menaquinone biosynthetic process"/>
    <property type="evidence" value="ECO:0007669"/>
    <property type="project" value="InterPro"/>
</dbReference>
<dbReference type="InterPro" id="IPR004433">
    <property type="entry name" value="MenaQ_synth_MenD"/>
</dbReference>
<dbReference type="InterPro" id="IPR029017">
    <property type="entry name" value="Enolase-like_N"/>
</dbReference>
<evidence type="ECO:0000256" key="4">
    <source>
        <dbReference type="ARBA" id="ARBA00023052"/>
    </source>
</evidence>
<evidence type="ECO:0000256" key="5">
    <source>
        <dbReference type="ARBA" id="ARBA00023211"/>
    </source>
</evidence>
<dbReference type="InterPro" id="IPR029035">
    <property type="entry name" value="DHS-like_NAD/FAD-binding_dom"/>
</dbReference>
<dbReference type="GO" id="GO:0070204">
    <property type="term" value="F:2-succinyl-5-enolpyruvyl-6-hydroxy-3-cyclohexene-1-carboxylic-acid synthase activity"/>
    <property type="evidence" value="ECO:0007669"/>
    <property type="project" value="InterPro"/>
</dbReference>
<protein>
    <recommendedName>
        <fullName evidence="11">Mandelate racemase/muconate lactonizing enzyme C-terminal domain-containing protein</fullName>
    </recommendedName>
</protein>
<keyword evidence="2" id="KW-0479">Metal-binding</keyword>
<feature type="non-terminal residue" evidence="9">
    <location>
        <position position="1"/>
    </location>
</feature>
<dbReference type="Gene3D" id="3.40.50.1220">
    <property type="entry name" value="TPP-binding domain"/>
    <property type="match status" value="1"/>
</dbReference>
<dbReference type="InterPro" id="IPR032264">
    <property type="entry name" value="MenD_middle"/>
</dbReference>
<evidence type="ECO:0000259" key="7">
    <source>
        <dbReference type="Pfam" id="PF02776"/>
    </source>
</evidence>
<dbReference type="SUPFAM" id="SSF52467">
    <property type="entry name" value="DHS-like NAD/FAD-binding domain"/>
    <property type="match status" value="1"/>
</dbReference>
<evidence type="ECO:0000259" key="8">
    <source>
        <dbReference type="Pfam" id="PF16582"/>
    </source>
</evidence>